<accession>A0A5C6W488</accession>
<comment type="caution">
    <text evidence="1">The sequence shown here is derived from an EMBL/GenBank/DDBJ whole genome shotgun (WGS) entry which is preliminary data.</text>
</comment>
<evidence type="ECO:0000313" key="2">
    <source>
        <dbReference type="Proteomes" id="UP000321363"/>
    </source>
</evidence>
<protein>
    <submittedName>
        <fullName evidence="1">Uncharacterized protein</fullName>
    </submittedName>
</protein>
<dbReference type="Pfam" id="PF24172">
    <property type="entry name" value="CdiI_ImmP"/>
    <property type="match status" value="1"/>
</dbReference>
<dbReference type="EMBL" id="VOQF01000001">
    <property type="protein sequence ID" value="TXC92746.1"/>
    <property type="molecule type" value="Genomic_DNA"/>
</dbReference>
<dbReference type="InterPro" id="IPR049585">
    <property type="entry name" value="CdiI_EcoliA0-like"/>
</dbReference>
<sequence>MENNERKKRLELLLERQKVNQKPEYGPLFEECIEALGDEVIVYSDSKSKEFYDLFQQQIPFTKWSRIDWSKINKYKTIHNLKEVTDILYQENIEVYWSYGNSPVLKTKFVNIIGAFEELVAVSSDTFLYVPKKYVIEVYHEGEITLGYL</sequence>
<organism evidence="1 2">
    <name type="scientific">Metabacillus litoralis</name>
    <dbReference type="NCBI Taxonomy" id="152268"/>
    <lineage>
        <taxon>Bacteria</taxon>
        <taxon>Bacillati</taxon>
        <taxon>Bacillota</taxon>
        <taxon>Bacilli</taxon>
        <taxon>Bacillales</taxon>
        <taxon>Bacillaceae</taxon>
        <taxon>Metabacillus</taxon>
    </lineage>
</organism>
<evidence type="ECO:0000313" key="1">
    <source>
        <dbReference type="EMBL" id="TXC92746.1"/>
    </source>
</evidence>
<dbReference type="RefSeq" id="WP_146945607.1">
    <property type="nucleotide sequence ID" value="NZ_VOQF01000001.1"/>
</dbReference>
<name>A0A5C6W488_9BACI</name>
<dbReference type="CDD" id="cd20693">
    <property type="entry name" value="CdiI_EcoliA0-like"/>
    <property type="match status" value="1"/>
</dbReference>
<reference evidence="1 2" key="1">
    <citation type="journal article" date="2005" name="Int. J. Syst. Evol. Microbiol.">
        <title>Bacillus litoralis sp. nov., isolated from a tidal flat of the Yellow Sea in Korea.</title>
        <authorList>
            <person name="Yoon J.H."/>
            <person name="Oh T.K."/>
        </authorList>
    </citation>
    <scope>NUCLEOTIDE SEQUENCE [LARGE SCALE GENOMIC DNA]</scope>
    <source>
        <strain evidence="1 2">SW-211</strain>
    </source>
</reference>
<dbReference type="OrthoDB" id="6565706at2"/>
<keyword evidence="2" id="KW-1185">Reference proteome</keyword>
<dbReference type="AlphaFoldDB" id="A0A5C6W488"/>
<gene>
    <name evidence="1" type="ORF">FS935_00635</name>
</gene>
<proteinExistence type="predicted"/>
<dbReference type="Proteomes" id="UP000321363">
    <property type="component" value="Unassembled WGS sequence"/>
</dbReference>